<sequence>MLAPFVVDWGGVGSICEYCGSVIQLSTPMLEKGFPKTEKKTISGEQYAEKISKYQTVGEYHGKLAIVSIGQRFGLIDRNGDLRVGLEYDNIVSTIRIEGLFAICRKGKWALLNDDCKFLIDFQFDDIRDIGYEEIGRAVYNPKGLIKVKLKGKWGIINSNGVEILPCIYDERGIIPLFCKDKTLQYDKYIKVAKDGKYGVFDVSGHEIYPCIHFSIRTCGNRERYITFTKMDGESFVSGLYDIKTYQEVLPRIYSFVSDFLPNVIVSKEGKNGVYNIESKTEILPCVYDKVIIESNWIKAGIKLGNGENWGLFKLTGEEIAPCRYDRIESKGTGKFDLYYGMEDIGVNHFFTIKMDGDRIVEKGSPKIFNGWSVFWSVLCLLGAIFFINSFGFFYNKFVLCLILCLLAVPVGCIWTALAIRRYKI</sequence>
<accession>A0A7J5H9H0</accession>
<reference evidence="2 3" key="1">
    <citation type="journal article" date="2019" name="Nat. Med.">
        <title>A library of human gut bacterial isolates paired with longitudinal multiomics data enables mechanistic microbiome research.</title>
        <authorList>
            <person name="Poyet M."/>
            <person name="Groussin M."/>
            <person name="Gibbons S.M."/>
            <person name="Avila-Pacheco J."/>
            <person name="Jiang X."/>
            <person name="Kearney S.M."/>
            <person name="Perrotta A.R."/>
            <person name="Berdy B."/>
            <person name="Zhao S."/>
            <person name="Lieberman T.D."/>
            <person name="Swanson P.K."/>
            <person name="Smith M."/>
            <person name="Roesemann S."/>
            <person name="Alexander J.E."/>
            <person name="Rich S.A."/>
            <person name="Livny J."/>
            <person name="Vlamakis H."/>
            <person name="Clish C."/>
            <person name="Bullock K."/>
            <person name="Deik A."/>
            <person name="Scott J."/>
            <person name="Pierce K.A."/>
            <person name="Xavier R.J."/>
            <person name="Alm E.J."/>
        </authorList>
    </citation>
    <scope>NUCLEOTIDE SEQUENCE [LARGE SCALE GENOMIC DNA]</scope>
    <source>
        <strain evidence="2 3">BIOML-A19</strain>
    </source>
</reference>
<evidence type="ECO:0000256" key="1">
    <source>
        <dbReference type="SAM" id="Phobius"/>
    </source>
</evidence>
<dbReference type="PANTHER" id="PTHR37841:SF1">
    <property type="entry name" value="DUF3298 DOMAIN-CONTAINING PROTEIN"/>
    <property type="match status" value="1"/>
</dbReference>
<keyword evidence="1" id="KW-1133">Transmembrane helix</keyword>
<dbReference type="AlphaFoldDB" id="A0A7J5H9H0"/>
<evidence type="ECO:0000313" key="3">
    <source>
        <dbReference type="Proteomes" id="UP000487221"/>
    </source>
</evidence>
<dbReference type="SUPFAM" id="SSF69360">
    <property type="entry name" value="Cell wall binding repeat"/>
    <property type="match status" value="1"/>
</dbReference>
<keyword evidence="1" id="KW-0812">Transmembrane</keyword>
<dbReference type="PANTHER" id="PTHR37841">
    <property type="entry name" value="GLR2918 PROTEIN"/>
    <property type="match status" value="1"/>
</dbReference>
<comment type="caution">
    <text evidence="2">The sequence shown here is derived from an EMBL/GenBank/DDBJ whole genome shotgun (WGS) entry which is preliminary data.</text>
</comment>
<feature type="transmembrane region" description="Helical" evidence="1">
    <location>
        <begin position="369"/>
        <end position="388"/>
    </location>
</feature>
<feature type="transmembrane region" description="Helical" evidence="1">
    <location>
        <begin position="394"/>
        <end position="420"/>
    </location>
</feature>
<evidence type="ECO:0000313" key="2">
    <source>
        <dbReference type="EMBL" id="KAB4186697.1"/>
    </source>
</evidence>
<dbReference type="Proteomes" id="UP000487221">
    <property type="component" value="Unassembled WGS sequence"/>
</dbReference>
<protein>
    <submittedName>
        <fullName evidence="2">WG repeat-containing protein</fullName>
    </submittedName>
</protein>
<keyword evidence="1" id="KW-0472">Membrane</keyword>
<dbReference type="EMBL" id="WCTY01000005">
    <property type="protein sequence ID" value="KAB4186697.1"/>
    <property type="molecule type" value="Genomic_DNA"/>
</dbReference>
<name>A0A7J5H9H0_BACUN</name>
<dbReference type="Pfam" id="PF14903">
    <property type="entry name" value="WG_beta_rep"/>
    <property type="match status" value="3"/>
</dbReference>
<proteinExistence type="predicted"/>
<organism evidence="2 3">
    <name type="scientific">Bacteroides uniformis</name>
    <dbReference type="NCBI Taxonomy" id="820"/>
    <lineage>
        <taxon>Bacteria</taxon>
        <taxon>Pseudomonadati</taxon>
        <taxon>Bacteroidota</taxon>
        <taxon>Bacteroidia</taxon>
        <taxon>Bacteroidales</taxon>
        <taxon>Bacteroidaceae</taxon>
        <taxon>Bacteroides</taxon>
    </lineage>
</organism>
<dbReference type="InterPro" id="IPR032774">
    <property type="entry name" value="WG_beta_rep"/>
</dbReference>
<gene>
    <name evidence="2" type="ORF">GAQ44_03735</name>
</gene>